<dbReference type="EMBL" id="PKMF04000048">
    <property type="protein sequence ID" value="KAK7855174.1"/>
    <property type="molecule type" value="Genomic_DNA"/>
</dbReference>
<evidence type="ECO:0000313" key="1">
    <source>
        <dbReference type="EMBL" id="KAK7855174.1"/>
    </source>
</evidence>
<proteinExistence type="predicted"/>
<name>A0AAW0LUW3_QUESU</name>
<gene>
    <name evidence="1" type="ORF">CFP56_029337</name>
</gene>
<comment type="caution">
    <text evidence="1">The sequence shown here is derived from an EMBL/GenBank/DDBJ whole genome shotgun (WGS) entry which is preliminary data.</text>
</comment>
<dbReference type="AlphaFoldDB" id="A0AAW0LUW3"/>
<dbReference type="Proteomes" id="UP000237347">
    <property type="component" value="Unassembled WGS sequence"/>
</dbReference>
<protein>
    <submittedName>
        <fullName evidence="1">Uncharacterized protein</fullName>
    </submittedName>
</protein>
<sequence>MRWDEPHICVASLTIQNSKTPDMISRKQHYLIVLAEHVQALDGVLHSERIASTLLPQIDNISGLTKLPYLPSKPNRGGCKRITEESYASSLRICFNVLWSIGEDSFASSMGMMLNIPELLRKSLLLPPWG</sequence>
<evidence type="ECO:0000313" key="2">
    <source>
        <dbReference type="Proteomes" id="UP000237347"/>
    </source>
</evidence>
<reference evidence="1 2" key="1">
    <citation type="journal article" date="2018" name="Sci. Data">
        <title>The draft genome sequence of cork oak.</title>
        <authorList>
            <person name="Ramos A.M."/>
            <person name="Usie A."/>
            <person name="Barbosa P."/>
            <person name="Barros P.M."/>
            <person name="Capote T."/>
            <person name="Chaves I."/>
            <person name="Simoes F."/>
            <person name="Abreu I."/>
            <person name="Carrasquinho I."/>
            <person name="Faro C."/>
            <person name="Guimaraes J.B."/>
            <person name="Mendonca D."/>
            <person name="Nobrega F."/>
            <person name="Rodrigues L."/>
            <person name="Saibo N.J.M."/>
            <person name="Varela M.C."/>
            <person name="Egas C."/>
            <person name="Matos J."/>
            <person name="Miguel C.M."/>
            <person name="Oliveira M.M."/>
            <person name="Ricardo C.P."/>
            <person name="Goncalves S."/>
        </authorList>
    </citation>
    <scope>NUCLEOTIDE SEQUENCE [LARGE SCALE GENOMIC DNA]</scope>
    <source>
        <strain evidence="2">cv. HL8</strain>
    </source>
</reference>
<keyword evidence="2" id="KW-1185">Reference proteome</keyword>
<accession>A0AAW0LUW3</accession>
<organism evidence="1 2">
    <name type="scientific">Quercus suber</name>
    <name type="common">Cork oak</name>
    <dbReference type="NCBI Taxonomy" id="58331"/>
    <lineage>
        <taxon>Eukaryota</taxon>
        <taxon>Viridiplantae</taxon>
        <taxon>Streptophyta</taxon>
        <taxon>Embryophyta</taxon>
        <taxon>Tracheophyta</taxon>
        <taxon>Spermatophyta</taxon>
        <taxon>Magnoliopsida</taxon>
        <taxon>eudicotyledons</taxon>
        <taxon>Gunneridae</taxon>
        <taxon>Pentapetalae</taxon>
        <taxon>rosids</taxon>
        <taxon>fabids</taxon>
        <taxon>Fagales</taxon>
        <taxon>Fagaceae</taxon>
        <taxon>Quercus</taxon>
    </lineage>
</organism>